<organism evidence="13 14">
    <name type="scientific">Candidatus Uhrbacteria bacterium CG_4_9_14_0_2_um_filter_41_50</name>
    <dbReference type="NCBI Taxonomy" id="1975031"/>
    <lineage>
        <taxon>Bacteria</taxon>
        <taxon>Candidatus Uhriibacteriota</taxon>
    </lineage>
</organism>
<evidence type="ECO:0000256" key="7">
    <source>
        <dbReference type="ARBA" id="ARBA00022932"/>
    </source>
</evidence>
<dbReference type="SMART" id="SM00480">
    <property type="entry name" value="POL3Bc"/>
    <property type="match status" value="1"/>
</dbReference>
<dbReference type="GO" id="GO:0003677">
    <property type="term" value="F:DNA binding"/>
    <property type="evidence" value="ECO:0007669"/>
    <property type="project" value="UniProtKB-UniRule"/>
</dbReference>
<evidence type="ECO:0000256" key="8">
    <source>
        <dbReference type="ARBA" id="ARBA00023125"/>
    </source>
</evidence>
<keyword evidence="6 9" id="KW-0235">DNA replication</keyword>
<evidence type="ECO:0000256" key="3">
    <source>
        <dbReference type="ARBA" id="ARBA00022490"/>
    </source>
</evidence>
<keyword evidence="8" id="KW-0238">DNA-binding</keyword>
<protein>
    <recommendedName>
        <fullName evidence="9">Beta sliding clamp</fullName>
    </recommendedName>
</protein>
<keyword evidence="3 9" id="KW-0963">Cytoplasm</keyword>
<comment type="caution">
    <text evidence="13">The sequence shown here is derived from an EMBL/GenBank/DDBJ whole genome shotgun (WGS) entry which is preliminary data.</text>
</comment>
<evidence type="ECO:0000256" key="1">
    <source>
        <dbReference type="ARBA" id="ARBA00004496"/>
    </source>
</evidence>
<evidence type="ECO:0000313" key="13">
    <source>
        <dbReference type="EMBL" id="PJC24161.1"/>
    </source>
</evidence>
<dbReference type="PANTHER" id="PTHR30478">
    <property type="entry name" value="DNA POLYMERASE III SUBUNIT BETA"/>
    <property type="match status" value="1"/>
</dbReference>
<dbReference type="GO" id="GO:0003887">
    <property type="term" value="F:DNA-directed DNA polymerase activity"/>
    <property type="evidence" value="ECO:0007669"/>
    <property type="project" value="UniProtKB-UniRule"/>
</dbReference>
<dbReference type="Pfam" id="PF00712">
    <property type="entry name" value="DNA_pol3_beta"/>
    <property type="match status" value="1"/>
</dbReference>
<dbReference type="Gene3D" id="3.70.10.10">
    <property type="match status" value="1"/>
</dbReference>
<comment type="subcellular location">
    <subcellularLocation>
        <location evidence="1 9">Cytoplasm</location>
    </subcellularLocation>
</comment>
<feature type="domain" description="DNA polymerase III beta sliding clamp C-terminal" evidence="12">
    <location>
        <begin position="253"/>
        <end position="378"/>
    </location>
</feature>
<gene>
    <name evidence="13" type="primary">dnaN</name>
    <name evidence="13" type="ORF">CO057_04590</name>
</gene>
<dbReference type="InterPro" id="IPR022635">
    <property type="entry name" value="DNA_polIII_beta_C"/>
</dbReference>
<dbReference type="Gene3D" id="3.10.150.10">
    <property type="entry name" value="DNA Polymerase III, subunit A, domain 2"/>
    <property type="match status" value="1"/>
</dbReference>
<dbReference type="GO" id="GO:0009360">
    <property type="term" value="C:DNA polymerase III complex"/>
    <property type="evidence" value="ECO:0007669"/>
    <property type="project" value="InterPro"/>
</dbReference>
<comment type="function">
    <text evidence="9">Confers DNA tethering and processivity to DNA polymerases and other proteins. Acts as a clamp, forming a ring around DNA (a reaction catalyzed by the clamp-loading complex) which diffuses in an ATP-independent manner freely and bidirectionally along dsDNA. Initially characterized for its ability to contact the catalytic subunit of DNA polymerase III (Pol III), a complex, multichain enzyme responsible for most of the replicative synthesis in bacteria; Pol III exhibits 3'-5' exonuclease proofreading activity. The beta chain is required for initiation of replication as well as for processivity of DNA replication.</text>
</comment>
<dbReference type="InterPro" id="IPR022634">
    <property type="entry name" value="DNA_polIII_beta_N"/>
</dbReference>
<dbReference type="AlphaFoldDB" id="A0A2M8EN67"/>
<evidence type="ECO:0000259" key="10">
    <source>
        <dbReference type="Pfam" id="PF00712"/>
    </source>
</evidence>
<evidence type="ECO:0000259" key="12">
    <source>
        <dbReference type="Pfam" id="PF02768"/>
    </source>
</evidence>
<evidence type="ECO:0000256" key="9">
    <source>
        <dbReference type="PIRNR" id="PIRNR000804"/>
    </source>
</evidence>
<feature type="domain" description="DNA polymerase III beta sliding clamp N-terminal" evidence="10">
    <location>
        <begin position="1"/>
        <end position="118"/>
    </location>
</feature>
<keyword evidence="7 9" id="KW-0239">DNA-directed DNA polymerase</keyword>
<sequence length="379" mass="41830">MKLSCTKENLNQGLAITSHVSARNVNLPILNNVLLRADAGGLKLISTNLEIAITCTVRGKLEQQGEYTVPSKLFYDFVNLLPNERVDIDLHDDGLSVKCGSAKTKIKGISPSEFPLVPPVVGKLKYIVPVHLLRGALSRVLFATATNESRPELTGVIFSFNGGGEDKGLILAATDSYRLAEVYEKISVEGTEQKVIIPQRTLTELSRMFGVFKDDVEAPKDVIIELADNQVVFRYGSVELISRTIEGNYPDYRQIIPNTSKTEIIIERTVLSQAIKSASLFSKLGLFDIDVKINPTDKTIELSAADSGRGENKITLEAEVSGDENEIIMNYRYLLDGLNAMPTEKVKIKIIDAASPCVIVPAEEMPNEKYQYIVMPIRQ</sequence>
<feature type="domain" description="DNA polymerase III beta sliding clamp central" evidence="11">
    <location>
        <begin position="129"/>
        <end position="251"/>
    </location>
</feature>
<dbReference type="InterPro" id="IPR022637">
    <property type="entry name" value="DNA_polIII_beta_cen"/>
</dbReference>
<dbReference type="PANTHER" id="PTHR30478:SF0">
    <property type="entry name" value="BETA SLIDING CLAMP"/>
    <property type="match status" value="1"/>
</dbReference>
<dbReference type="CDD" id="cd00140">
    <property type="entry name" value="beta_clamp"/>
    <property type="match status" value="1"/>
</dbReference>
<evidence type="ECO:0000313" key="14">
    <source>
        <dbReference type="Proteomes" id="UP000230251"/>
    </source>
</evidence>
<comment type="subunit">
    <text evidence="9">Forms a ring-shaped head-to-tail homodimer around DNA.</text>
</comment>
<dbReference type="GO" id="GO:0008408">
    <property type="term" value="F:3'-5' exonuclease activity"/>
    <property type="evidence" value="ECO:0007669"/>
    <property type="project" value="InterPro"/>
</dbReference>
<dbReference type="GO" id="GO:0005737">
    <property type="term" value="C:cytoplasm"/>
    <property type="evidence" value="ECO:0007669"/>
    <property type="project" value="UniProtKB-SubCell"/>
</dbReference>
<evidence type="ECO:0000256" key="5">
    <source>
        <dbReference type="ARBA" id="ARBA00022695"/>
    </source>
</evidence>
<name>A0A2M8EN67_9BACT</name>
<dbReference type="Pfam" id="PF02767">
    <property type="entry name" value="DNA_pol3_beta_2"/>
    <property type="match status" value="1"/>
</dbReference>
<evidence type="ECO:0000256" key="4">
    <source>
        <dbReference type="ARBA" id="ARBA00022679"/>
    </source>
</evidence>
<evidence type="ECO:0000256" key="2">
    <source>
        <dbReference type="ARBA" id="ARBA00010752"/>
    </source>
</evidence>
<comment type="similarity">
    <text evidence="2 9">Belongs to the beta sliding clamp family.</text>
</comment>
<dbReference type="Proteomes" id="UP000230251">
    <property type="component" value="Unassembled WGS sequence"/>
</dbReference>
<proteinExistence type="inferred from homology"/>
<evidence type="ECO:0000259" key="11">
    <source>
        <dbReference type="Pfam" id="PF02767"/>
    </source>
</evidence>
<keyword evidence="5 9" id="KW-0548">Nucleotidyltransferase</keyword>
<dbReference type="SUPFAM" id="SSF55979">
    <property type="entry name" value="DNA clamp"/>
    <property type="match status" value="3"/>
</dbReference>
<dbReference type="GO" id="GO:0006271">
    <property type="term" value="P:DNA strand elongation involved in DNA replication"/>
    <property type="evidence" value="ECO:0007669"/>
    <property type="project" value="TreeGrafter"/>
</dbReference>
<evidence type="ECO:0000256" key="6">
    <source>
        <dbReference type="ARBA" id="ARBA00022705"/>
    </source>
</evidence>
<dbReference type="Pfam" id="PF02768">
    <property type="entry name" value="DNA_pol3_beta_3"/>
    <property type="match status" value="1"/>
</dbReference>
<dbReference type="InterPro" id="IPR001001">
    <property type="entry name" value="DNA_polIII_beta"/>
</dbReference>
<keyword evidence="4 9" id="KW-0808">Transferase</keyword>
<accession>A0A2M8EN67</accession>
<dbReference type="InterPro" id="IPR046938">
    <property type="entry name" value="DNA_clamp_sf"/>
</dbReference>
<dbReference type="EMBL" id="PFSI01000067">
    <property type="protein sequence ID" value="PJC24161.1"/>
    <property type="molecule type" value="Genomic_DNA"/>
</dbReference>
<dbReference type="PIRSF" id="PIRSF000804">
    <property type="entry name" value="DNA_pol_III_b"/>
    <property type="match status" value="1"/>
</dbReference>
<reference evidence="14" key="1">
    <citation type="submission" date="2017-09" db="EMBL/GenBank/DDBJ databases">
        <title>Depth-based differentiation of microbial function through sediment-hosted aquifers and enrichment of novel symbionts in the deep terrestrial subsurface.</title>
        <authorList>
            <person name="Probst A.J."/>
            <person name="Ladd B."/>
            <person name="Jarett J.K."/>
            <person name="Geller-Mcgrath D.E."/>
            <person name="Sieber C.M.K."/>
            <person name="Emerson J.B."/>
            <person name="Anantharaman K."/>
            <person name="Thomas B.C."/>
            <person name="Malmstrom R."/>
            <person name="Stieglmeier M."/>
            <person name="Klingl A."/>
            <person name="Woyke T."/>
            <person name="Ryan C.M."/>
            <person name="Banfield J.F."/>
        </authorList>
    </citation>
    <scope>NUCLEOTIDE SEQUENCE [LARGE SCALE GENOMIC DNA]</scope>
</reference>
<dbReference type="NCBIfam" id="TIGR00663">
    <property type="entry name" value="dnan"/>
    <property type="match status" value="1"/>
</dbReference>